<evidence type="ECO:0000256" key="4">
    <source>
        <dbReference type="ARBA" id="ARBA00022801"/>
    </source>
</evidence>
<evidence type="ECO:0000256" key="2">
    <source>
        <dbReference type="ARBA" id="ARBA00022723"/>
    </source>
</evidence>
<dbReference type="PANTHER" id="PTHR35795">
    <property type="entry name" value="SLR1885 PROTEIN"/>
    <property type="match status" value="1"/>
</dbReference>
<evidence type="ECO:0000313" key="8">
    <source>
        <dbReference type="EMBL" id="OOL81138.1"/>
    </source>
</evidence>
<keyword evidence="3" id="KW-0547">Nucleotide-binding</keyword>
<dbReference type="InterPro" id="IPR005249">
    <property type="entry name" value="YqeK"/>
</dbReference>
<dbReference type="InterPro" id="IPR003607">
    <property type="entry name" value="HD/PDEase_dom"/>
</dbReference>
<organism evidence="8 9">
    <name type="scientific">Dolosigranulum pigrum</name>
    <dbReference type="NCBI Taxonomy" id="29394"/>
    <lineage>
        <taxon>Bacteria</taxon>
        <taxon>Bacillati</taxon>
        <taxon>Bacillota</taxon>
        <taxon>Bacilli</taxon>
        <taxon>Lactobacillales</taxon>
        <taxon>Carnobacteriaceae</taxon>
        <taxon>Dolosigranulum</taxon>
    </lineage>
</organism>
<dbReference type="PROSITE" id="PS51831">
    <property type="entry name" value="HD"/>
    <property type="match status" value="1"/>
</dbReference>
<dbReference type="NCBIfam" id="TIGR00277">
    <property type="entry name" value="HDIG"/>
    <property type="match status" value="1"/>
</dbReference>
<keyword evidence="2" id="KW-0479">Metal-binding</keyword>
<keyword evidence="5" id="KW-0408">Iron</keyword>
<dbReference type="InterPro" id="IPR006675">
    <property type="entry name" value="HDIG_dom"/>
</dbReference>
<dbReference type="Gene3D" id="1.10.3210.10">
    <property type="entry name" value="Hypothetical protein af1432"/>
    <property type="match status" value="1"/>
</dbReference>
<sequence length="201" mass="22853">MTITDITYSNEYTSFSRQQLVAKVKSQLSQQRFDHVIRVEKTALELAERYHVDPQKVSIAALLHDYAKELKQETMRDKVISENLNLEMLNFGGAICHGPVGAVFAQKEFNIQDQDILNAIRHHTCGSQQMSELEKVIFIADYIEPERQAPTAPVARAYAKESLDKALAYIITQEILYLIDRGIAVYPATIETYNAYAVKNK</sequence>
<dbReference type="EC" id="3.6.1.41" evidence="1"/>
<evidence type="ECO:0000256" key="3">
    <source>
        <dbReference type="ARBA" id="ARBA00022741"/>
    </source>
</evidence>
<comment type="catalytic activity">
    <reaction evidence="6">
        <text>P(1),P(4)-bis(5'-adenosyl) tetraphosphate + H2O = 2 ADP + 2 H(+)</text>
        <dbReference type="Rhea" id="RHEA:24252"/>
        <dbReference type="ChEBI" id="CHEBI:15377"/>
        <dbReference type="ChEBI" id="CHEBI:15378"/>
        <dbReference type="ChEBI" id="CHEBI:58141"/>
        <dbReference type="ChEBI" id="CHEBI:456216"/>
        <dbReference type="EC" id="3.6.1.41"/>
    </reaction>
</comment>
<dbReference type="SUPFAM" id="SSF109604">
    <property type="entry name" value="HD-domain/PDEase-like"/>
    <property type="match status" value="1"/>
</dbReference>
<gene>
    <name evidence="8" type="ORF">BWX42_04690</name>
</gene>
<dbReference type="Pfam" id="PF01966">
    <property type="entry name" value="HD"/>
    <property type="match status" value="1"/>
</dbReference>
<dbReference type="GO" id="GO:0046872">
    <property type="term" value="F:metal ion binding"/>
    <property type="evidence" value="ECO:0007669"/>
    <property type="project" value="UniProtKB-KW"/>
</dbReference>
<accession>A0A1S8KN28</accession>
<evidence type="ECO:0000256" key="5">
    <source>
        <dbReference type="ARBA" id="ARBA00023004"/>
    </source>
</evidence>
<evidence type="ECO:0000259" key="7">
    <source>
        <dbReference type="PROSITE" id="PS51831"/>
    </source>
</evidence>
<name>A0A1S8KN28_9LACT</name>
<protein>
    <recommendedName>
        <fullName evidence="1">bis(5'-nucleosyl)-tetraphosphatase (symmetrical)</fullName>
        <ecNumber evidence="1">3.6.1.41</ecNumber>
    </recommendedName>
</protein>
<dbReference type="PANTHER" id="PTHR35795:SF1">
    <property type="entry name" value="BIS(5'-NUCLEOSYL)-TETRAPHOSPHATASE, SYMMETRICAL"/>
    <property type="match status" value="1"/>
</dbReference>
<dbReference type="InterPro" id="IPR006674">
    <property type="entry name" value="HD_domain"/>
</dbReference>
<feature type="domain" description="HD" evidence="7">
    <location>
        <begin position="32"/>
        <end position="146"/>
    </location>
</feature>
<evidence type="ECO:0000313" key="9">
    <source>
        <dbReference type="Proteomes" id="UP000190409"/>
    </source>
</evidence>
<reference evidence="8 9" key="1">
    <citation type="submission" date="2017-01" db="EMBL/GenBank/DDBJ databases">
        <title>Complete Genome Sequence of Dolosigranulum pigrum isolated from a Patient with interstitial lung disease.</title>
        <authorList>
            <person name="Mukhopadhyay R."/>
            <person name="Joaquin J."/>
            <person name="Hogue R."/>
            <person name="Fitzgerald S."/>
            <person name="Jospin G."/>
            <person name="Eisen J.A."/>
            <person name="Chaturvedi V."/>
        </authorList>
    </citation>
    <scope>NUCLEOTIDE SEQUENCE [LARGE SCALE GENOMIC DNA]</scope>
    <source>
        <strain evidence="8 9">15S00348</strain>
    </source>
</reference>
<dbReference type="GO" id="GO:0000166">
    <property type="term" value="F:nucleotide binding"/>
    <property type="evidence" value="ECO:0007669"/>
    <property type="project" value="UniProtKB-KW"/>
</dbReference>
<evidence type="ECO:0000256" key="1">
    <source>
        <dbReference type="ARBA" id="ARBA00012506"/>
    </source>
</evidence>
<dbReference type="GO" id="GO:0008803">
    <property type="term" value="F:bis(5'-nucleosyl)-tetraphosphatase (symmetrical) activity"/>
    <property type="evidence" value="ECO:0007669"/>
    <property type="project" value="UniProtKB-EC"/>
</dbReference>
<keyword evidence="4 8" id="KW-0378">Hydrolase</keyword>
<dbReference type="SMART" id="SM00471">
    <property type="entry name" value="HDc"/>
    <property type="match status" value="1"/>
</dbReference>
<dbReference type="InterPro" id="IPR051094">
    <property type="entry name" value="Diverse_Catalytic_Enzymes"/>
</dbReference>
<dbReference type="EMBL" id="MUYF01000003">
    <property type="protein sequence ID" value="OOL81138.1"/>
    <property type="molecule type" value="Genomic_DNA"/>
</dbReference>
<comment type="caution">
    <text evidence="8">The sequence shown here is derived from an EMBL/GenBank/DDBJ whole genome shotgun (WGS) entry which is preliminary data.</text>
</comment>
<dbReference type="AlphaFoldDB" id="A0A1S8KN28"/>
<dbReference type="NCBIfam" id="TIGR00488">
    <property type="entry name" value="bis(5'-nucleosyl)-tetraphosphatase (symmetrical) YqeK"/>
    <property type="match status" value="1"/>
</dbReference>
<evidence type="ECO:0000256" key="6">
    <source>
        <dbReference type="ARBA" id="ARBA00049417"/>
    </source>
</evidence>
<proteinExistence type="predicted"/>
<dbReference type="CDD" id="cd00077">
    <property type="entry name" value="HDc"/>
    <property type="match status" value="1"/>
</dbReference>
<dbReference type="Proteomes" id="UP000190409">
    <property type="component" value="Unassembled WGS sequence"/>
</dbReference>